<dbReference type="SUPFAM" id="SSF55729">
    <property type="entry name" value="Acyl-CoA N-acyltransferases (Nat)"/>
    <property type="match status" value="1"/>
</dbReference>
<organism evidence="2 3">
    <name type="scientific">Dactylosporangium vinaceum</name>
    <dbReference type="NCBI Taxonomy" id="53362"/>
    <lineage>
        <taxon>Bacteria</taxon>
        <taxon>Bacillati</taxon>
        <taxon>Actinomycetota</taxon>
        <taxon>Actinomycetes</taxon>
        <taxon>Micromonosporales</taxon>
        <taxon>Micromonosporaceae</taxon>
        <taxon>Dactylosporangium</taxon>
    </lineage>
</organism>
<dbReference type="SUPFAM" id="SSF56784">
    <property type="entry name" value="HAD-like"/>
    <property type="match status" value="1"/>
</dbReference>
<dbReference type="InterPro" id="IPR010037">
    <property type="entry name" value="FkbH_domain"/>
</dbReference>
<dbReference type="InterPro" id="IPR036412">
    <property type="entry name" value="HAD-like_sf"/>
</dbReference>
<dbReference type="Gene3D" id="3.40.50.1000">
    <property type="entry name" value="HAD superfamily/HAD-like"/>
    <property type="match status" value="1"/>
</dbReference>
<dbReference type="NCBIfam" id="TIGR01681">
    <property type="entry name" value="HAD-SF-IIIC"/>
    <property type="match status" value="1"/>
</dbReference>
<dbReference type="InterPro" id="IPR016181">
    <property type="entry name" value="Acyl_CoA_acyltransferase"/>
</dbReference>
<dbReference type="InterPro" id="IPR000182">
    <property type="entry name" value="GNAT_dom"/>
</dbReference>
<evidence type="ECO:0000259" key="1">
    <source>
        <dbReference type="PROSITE" id="PS51186"/>
    </source>
</evidence>
<dbReference type="Proteomes" id="UP001589608">
    <property type="component" value="Unassembled WGS sequence"/>
</dbReference>
<dbReference type="Gene3D" id="3.40.50.1110">
    <property type="entry name" value="SGNH hydrolase"/>
    <property type="match status" value="1"/>
</dbReference>
<sequence>MTSVLELHRAGELAARYPEVRALLAEPGAEPAIAGRLLSRLDADEVHRRHPEYPVVSVAITGHGTVAQVVAPLTAQLARHGLLARCTVADFDSYVRDLGAPDSDLYAAGADLVLCLLDANVVLDELPVPWAPADASGVLAAKLALLRGLAATFQHTGAGTLVLNTLPLPHRAVAQLIDHRSRARFCAAWHEYNAGVLRLAEDFPALVVIDLAPLIAEGIAAEDPRMSCYAGAHLSAELLARYAREAGHLARNLTGRTSKVLALDLDGTVWGGILAEDGPDGLEISEGHTGSAFAAFQRVAKQLAAQGILVAAVSKNDADAVRAVFRHRADLTLAEDDFVRVVANWRPKHENLTELAAALNVGVESIVFVDDSTYECGLVRHELPGVAVVPVTDEPALHVEALLRDGWFTTRDLTAEDTARVTRYREELVRQDFMDSFDSMEAYQAQLGVVVRIEPATPADVPRVSQLTLRTNQFNLTVERLQPPAVQALLEDPAHRVLTIRSADRFGDNGLVGALLTHTDGDVVTIDNFLLSCRVFGRGIEAAALSAVLLDARRRGCTAVVAAHRAGAKNSKVLQLYPRHGFVRAEPGEAGAGVTWFRHDLRDIADPPKHIDLADGTEGGRP</sequence>
<comment type="caution">
    <text evidence="2">The sequence shown here is derived from an EMBL/GenBank/DDBJ whole genome shotgun (WGS) entry which is preliminary data.</text>
</comment>
<dbReference type="NCBIfam" id="TIGR01686">
    <property type="entry name" value="FkbH"/>
    <property type="match status" value="1"/>
</dbReference>
<dbReference type="PROSITE" id="PS51186">
    <property type="entry name" value="GNAT"/>
    <property type="match status" value="1"/>
</dbReference>
<dbReference type="InterPro" id="IPR023214">
    <property type="entry name" value="HAD_sf"/>
</dbReference>
<dbReference type="InterPro" id="IPR010033">
    <property type="entry name" value="HAD_SF_ppase_IIIC"/>
</dbReference>
<protein>
    <submittedName>
        <fullName evidence="2">HAD-IIIC family phosphatase</fullName>
    </submittedName>
</protein>
<gene>
    <name evidence="2" type="ORF">ACFFTR_00145</name>
</gene>
<keyword evidence="3" id="KW-1185">Reference proteome</keyword>
<dbReference type="EMBL" id="JBHMCA010000003">
    <property type="protein sequence ID" value="MFB9441491.1"/>
    <property type="molecule type" value="Genomic_DNA"/>
</dbReference>
<name>A0ABV5LY10_9ACTN</name>
<dbReference type="RefSeq" id="WP_223101298.1">
    <property type="nucleotide sequence ID" value="NZ_CP061913.1"/>
</dbReference>
<evidence type="ECO:0000313" key="3">
    <source>
        <dbReference type="Proteomes" id="UP001589608"/>
    </source>
</evidence>
<accession>A0ABV5LY10</accession>
<proteinExistence type="predicted"/>
<evidence type="ECO:0000313" key="2">
    <source>
        <dbReference type="EMBL" id="MFB9441491.1"/>
    </source>
</evidence>
<reference evidence="2 3" key="1">
    <citation type="submission" date="2024-09" db="EMBL/GenBank/DDBJ databases">
        <authorList>
            <person name="Sun Q."/>
            <person name="Mori K."/>
        </authorList>
    </citation>
    <scope>NUCLEOTIDE SEQUENCE [LARGE SCALE GENOMIC DNA]</scope>
    <source>
        <strain evidence="2 3">JCM 3307</strain>
    </source>
</reference>
<feature type="domain" description="N-acetyltransferase" evidence="1">
    <location>
        <begin position="451"/>
        <end position="602"/>
    </location>
</feature>
<dbReference type="InterPro" id="IPR036514">
    <property type="entry name" value="SGNH_hydro_sf"/>
</dbReference>
<dbReference type="Gene3D" id="3.40.630.30">
    <property type="match status" value="1"/>
</dbReference>